<gene>
    <name evidence="1" type="ORF">HB943_15840</name>
</gene>
<evidence type="ECO:0000313" key="1">
    <source>
        <dbReference type="EMBL" id="MBC1502073.1"/>
    </source>
</evidence>
<comment type="caution">
    <text evidence="1">The sequence shown here is derived from an EMBL/GenBank/DDBJ whole genome shotgun (WGS) entry which is preliminary data.</text>
</comment>
<sequence>MFQFVLEFLTAFIDVAPFGDSKEKRAKRMVVKLSKESWFASYYDQPAYKTVLYHDKTMRDKLSSYKFVNNLYQKENCRRDFLAYWDEIASH</sequence>
<name>A0A841ZCS8_9LIST</name>
<protein>
    <submittedName>
        <fullName evidence="1">Uncharacterized protein</fullName>
    </submittedName>
</protein>
<dbReference type="RefSeq" id="WP_185427549.1">
    <property type="nucleotide sequence ID" value="NZ_JAARRL010000040.1"/>
</dbReference>
<organism evidence="1 2">
    <name type="scientific">Listeria weihenstephanensis</name>
    <dbReference type="NCBI Taxonomy" id="1006155"/>
    <lineage>
        <taxon>Bacteria</taxon>
        <taxon>Bacillati</taxon>
        <taxon>Bacillota</taxon>
        <taxon>Bacilli</taxon>
        <taxon>Bacillales</taxon>
        <taxon>Listeriaceae</taxon>
        <taxon>Listeria</taxon>
    </lineage>
</organism>
<proteinExistence type="predicted"/>
<dbReference type="Proteomes" id="UP000564536">
    <property type="component" value="Unassembled WGS sequence"/>
</dbReference>
<evidence type="ECO:0000313" key="2">
    <source>
        <dbReference type="Proteomes" id="UP000564536"/>
    </source>
</evidence>
<accession>A0A841ZCS8</accession>
<dbReference type="AlphaFoldDB" id="A0A841ZCS8"/>
<dbReference type="EMBL" id="JAARRL010000040">
    <property type="protein sequence ID" value="MBC1502073.1"/>
    <property type="molecule type" value="Genomic_DNA"/>
</dbReference>
<reference evidence="1 2" key="1">
    <citation type="submission" date="2020-03" db="EMBL/GenBank/DDBJ databases">
        <title>Soil Listeria distribution.</title>
        <authorList>
            <person name="Liao J."/>
            <person name="Wiedmann M."/>
        </authorList>
    </citation>
    <scope>NUCLEOTIDE SEQUENCE [LARGE SCALE GENOMIC DNA]</scope>
    <source>
        <strain evidence="1 2">FSL L7-1523</strain>
    </source>
</reference>